<reference evidence="1 2" key="2">
    <citation type="journal article" date="2012" name="PLoS ONE">
        <title>Genomic characterization of the taylorella genus.</title>
        <authorList>
            <person name="Hebert L."/>
            <person name="Moumen B."/>
            <person name="Pons N."/>
            <person name="Duquesne F."/>
            <person name="Breuil M.F."/>
            <person name="Goux D."/>
            <person name="Batto J.M."/>
            <person name="Laugier C."/>
            <person name="Renault P."/>
            <person name="Petry S."/>
        </authorList>
    </citation>
    <scope>NUCLEOTIDE SEQUENCE [LARGE SCALE GENOMIC DNA]</scope>
    <source>
        <strain evidence="1 2">MCE3</strain>
    </source>
</reference>
<dbReference type="STRING" id="1008459.TASI_0158"/>
<dbReference type="EMBL" id="CP003059">
    <property type="protein sequence ID" value="AEP35949.1"/>
    <property type="molecule type" value="Genomic_DNA"/>
</dbReference>
<dbReference type="Proteomes" id="UP000009284">
    <property type="component" value="Chromosome"/>
</dbReference>
<gene>
    <name evidence="1" type="ordered locus">TASI_0158</name>
</gene>
<organism evidence="1 2">
    <name type="scientific">Taylorella asinigenitalis (strain MCE3)</name>
    <dbReference type="NCBI Taxonomy" id="1008459"/>
    <lineage>
        <taxon>Bacteria</taxon>
        <taxon>Pseudomonadati</taxon>
        <taxon>Pseudomonadota</taxon>
        <taxon>Betaproteobacteria</taxon>
        <taxon>Burkholderiales</taxon>
        <taxon>Alcaligenaceae</taxon>
        <taxon>Taylorella</taxon>
    </lineage>
</organism>
<name>G4QDD2_TAYAM</name>
<dbReference type="HOGENOM" id="CLU_110687_1_2_4"/>
<proteinExistence type="predicted"/>
<dbReference type="eggNOG" id="COG4737">
    <property type="taxonomic scope" value="Bacteria"/>
</dbReference>
<dbReference type="PIRSF" id="PIRSF039032">
    <property type="entry name" value="HigB-2"/>
    <property type="match status" value="1"/>
</dbReference>
<dbReference type="OrthoDB" id="197283at2"/>
<sequence>MYTIYETDIFISKVDKLLSTEERLKLCSYLSLNPYIGDVIPASGGCRKFRWEINNTGKRAGLRVIYKINLMHGEIYLLYIYRKSEISNLKSKFIEGLVRRNNESQ</sequence>
<protein>
    <submittedName>
        <fullName evidence="1">Cytotoxic translational repressor of toxin-antitoxin stability system</fullName>
    </submittedName>
</protein>
<accession>G4QDD2</accession>
<dbReference type="AlphaFoldDB" id="G4QDD2"/>
<keyword evidence="2" id="KW-1185">Reference proteome</keyword>
<dbReference type="InterPro" id="IPR009387">
    <property type="entry name" value="HigB-2"/>
</dbReference>
<reference key="1">
    <citation type="submission" date="2011-09" db="EMBL/GenBank/DDBJ databases">
        <title>Genomic characterization of the Taylorella genus.</title>
        <authorList>
            <person name="Hebert L."/>
            <person name="Moumen B."/>
            <person name="Pons N."/>
            <person name="Duquesne F."/>
            <person name="Breuil M.-F."/>
            <person name="Goux D."/>
            <person name="Batto J.-M."/>
            <person name="Renault P."/>
            <person name="Laugier C."/>
            <person name="Petry S."/>
        </authorList>
    </citation>
    <scope>NUCLEOTIDE SEQUENCE</scope>
    <source>
        <strain>MCE3</strain>
    </source>
</reference>
<evidence type="ECO:0000313" key="2">
    <source>
        <dbReference type="Proteomes" id="UP000009284"/>
    </source>
</evidence>
<dbReference type="KEGG" id="tas:TASI_0158"/>
<evidence type="ECO:0000313" key="1">
    <source>
        <dbReference type="EMBL" id="AEP35949.1"/>
    </source>
</evidence>